<reference evidence="15" key="1">
    <citation type="submission" date="2022-01" db="EMBL/GenBank/DDBJ databases">
        <authorList>
            <person name="King R."/>
        </authorList>
    </citation>
    <scope>NUCLEOTIDE SEQUENCE</scope>
</reference>
<evidence type="ECO:0000256" key="5">
    <source>
        <dbReference type="ARBA" id="ARBA00022847"/>
    </source>
</evidence>
<organism evidence="15 16">
    <name type="scientific">Ceutorhynchus assimilis</name>
    <name type="common">cabbage seed weevil</name>
    <dbReference type="NCBI Taxonomy" id="467358"/>
    <lineage>
        <taxon>Eukaryota</taxon>
        <taxon>Metazoa</taxon>
        <taxon>Ecdysozoa</taxon>
        <taxon>Arthropoda</taxon>
        <taxon>Hexapoda</taxon>
        <taxon>Insecta</taxon>
        <taxon>Pterygota</taxon>
        <taxon>Neoptera</taxon>
        <taxon>Endopterygota</taxon>
        <taxon>Coleoptera</taxon>
        <taxon>Polyphaga</taxon>
        <taxon>Cucujiformia</taxon>
        <taxon>Curculionidae</taxon>
        <taxon>Ceutorhynchinae</taxon>
        <taxon>Ceutorhynchus</taxon>
    </lineage>
</organism>
<dbReference type="PROSITE" id="PS50850">
    <property type="entry name" value="MFS"/>
    <property type="match status" value="1"/>
</dbReference>
<keyword evidence="9" id="KW-0406">Ion transport</keyword>
<dbReference type="FunFam" id="1.20.1250.20:FF:000003">
    <property type="entry name" value="Solute carrier family 17 member 3"/>
    <property type="match status" value="1"/>
</dbReference>
<dbReference type="Proteomes" id="UP001152799">
    <property type="component" value="Chromosome 4"/>
</dbReference>
<name>A0A9N9MSZ4_9CUCU</name>
<evidence type="ECO:0000256" key="3">
    <source>
        <dbReference type="ARBA" id="ARBA00022448"/>
    </source>
</evidence>
<dbReference type="InterPro" id="IPR011701">
    <property type="entry name" value="MFS"/>
</dbReference>
<keyword evidence="9" id="KW-0739">Sodium transport</keyword>
<sequence length="521" mass="57904">MGFLHKKSNYYFPHAVFEREVVNSEKPKMATVWFGTRHFVTFMLFLGMANAYIMRTNMSVAIVAMVNHTAIGTDNHSASEGVDMECGVEYSNSTSSSQETDGDFAWQTDVQGYVLSSFFYGYVLTQIPFGIMAKKYGNIYFLGIGMLVNSLFGLLVPIAAYHGIWWLVAVRFIQGLGEGPIVPCTHALLAKWIPPNERSRMGAFVYAGAQFGTVISMPLSGLLSVSNAGWPSIFYVFGAVGTVWCVAFLIWVYEDPEANPKINPEERMYIQKTLGRVVGQSTPKIPWLSILKSLPFWAILLAHMGHNYGYETLMTELPTYMKQVLHFSIKDNGFLSALPYLAMWIFSIFISHVADFLLTKPCFTITIVRKIINSIGQYGPGIALFIAAFTGCDRWLTVAILTIGVGLNGGIYSGFKVNHLDISPQFAGILMSFTNCLANLAGLLAPIYAGYMVKGTPSINKWRKVFITAAAVYAACCTFYVLFSSGQRQPWDQPESLNKSEDPEKNENEKEKPTTVMTTQT</sequence>
<evidence type="ECO:0000256" key="12">
    <source>
        <dbReference type="SAM" id="MobiDB-lite"/>
    </source>
</evidence>
<evidence type="ECO:0000256" key="8">
    <source>
        <dbReference type="ARBA" id="ARBA00023136"/>
    </source>
</evidence>
<feature type="transmembrane region" description="Helical" evidence="13">
    <location>
        <begin position="337"/>
        <end position="359"/>
    </location>
</feature>
<comment type="subcellular location">
    <subcellularLocation>
        <location evidence="1">Membrane</location>
        <topology evidence="1">Multi-pass membrane protein</topology>
    </subcellularLocation>
</comment>
<keyword evidence="8 13" id="KW-0472">Membrane</keyword>
<evidence type="ECO:0000256" key="11">
    <source>
        <dbReference type="ARBA" id="ARBA00068450"/>
    </source>
</evidence>
<dbReference type="FunFam" id="1.20.1250.20:FF:000144">
    <property type="entry name" value="Picot, isoform B"/>
    <property type="match status" value="1"/>
</dbReference>
<feature type="transmembrane region" description="Helical" evidence="13">
    <location>
        <begin position="139"/>
        <end position="158"/>
    </location>
</feature>
<evidence type="ECO:0000313" key="16">
    <source>
        <dbReference type="Proteomes" id="UP001152799"/>
    </source>
</evidence>
<dbReference type="AlphaFoldDB" id="A0A9N9MSZ4"/>
<dbReference type="PANTHER" id="PTHR11662">
    <property type="entry name" value="SOLUTE CARRIER FAMILY 17"/>
    <property type="match status" value="1"/>
</dbReference>
<evidence type="ECO:0000256" key="10">
    <source>
        <dbReference type="ARBA" id="ARBA00054632"/>
    </source>
</evidence>
<dbReference type="GO" id="GO:0006814">
    <property type="term" value="P:sodium ion transport"/>
    <property type="evidence" value="ECO:0007669"/>
    <property type="project" value="UniProtKB-KW"/>
</dbReference>
<evidence type="ECO:0000256" key="6">
    <source>
        <dbReference type="ARBA" id="ARBA00022989"/>
    </source>
</evidence>
<keyword evidence="7" id="KW-0915">Sodium</keyword>
<dbReference type="Gene3D" id="1.20.1250.20">
    <property type="entry name" value="MFS general substrate transporter like domains"/>
    <property type="match status" value="2"/>
</dbReference>
<keyword evidence="4 13" id="KW-0812">Transmembrane</keyword>
<comment type="function">
    <text evidence="10">May be an inorganic phosphate cotransporter.</text>
</comment>
<feature type="compositionally biased region" description="Basic and acidic residues" evidence="12">
    <location>
        <begin position="498"/>
        <end position="513"/>
    </location>
</feature>
<evidence type="ECO:0000256" key="9">
    <source>
        <dbReference type="ARBA" id="ARBA00023201"/>
    </source>
</evidence>
<feature type="transmembrane region" description="Helical" evidence="13">
    <location>
        <begin position="201"/>
        <end position="221"/>
    </location>
</feature>
<evidence type="ECO:0000313" key="15">
    <source>
        <dbReference type="EMBL" id="CAG9767987.1"/>
    </source>
</evidence>
<keyword evidence="16" id="KW-1185">Reference proteome</keyword>
<evidence type="ECO:0000256" key="4">
    <source>
        <dbReference type="ARBA" id="ARBA00022692"/>
    </source>
</evidence>
<dbReference type="Pfam" id="PF07690">
    <property type="entry name" value="MFS_1"/>
    <property type="match status" value="1"/>
</dbReference>
<proteinExistence type="inferred from homology"/>
<feature type="region of interest" description="Disordered" evidence="12">
    <location>
        <begin position="488"/>
        <end position="521"/>
    </location>
</feature>
<evidence type="ECO:0000256" key="2">
    <source>
        <dbReference type="ARBA" id="ARBA00008586"/>
    </source>
</evidence>
<keyword evidence="5" id="KW-0769">Symport</keyword>
<evidence type="ECO:0000256" key="1">
    <source>
        <dbReference type="ARBA" id="ARBA00004141"/>
    </source>
</evidence>
<feature type="domain" description="Major facilitator superfamily (MFS) profile" evidence="14">
    <location>
        <begin position="36"/>
        <end position="488"/>
    </location>
</feature>
<feature type="transmembrane region" description="Helical" evidence="13">
    <location>
        <begin position="427"/>
        <end position="453"/>
    </location>
</feature>
<dbReference type="GO" id="GO:0015293">
    <property type="term" value="F:symporter activity"/>
    <property type="evidence" value="ECO:0007669"/>
    <property type="project" value="UniProtKB-KW"/>
</dbReference>
<keyword evidence="6 13" id="KW-1133">Transmembrane helix</keyword>
<dbReference type="OrthoDB" id="2985014at2759"/>
<feature type="transmembrane region" description="Helical" evidence="13">
    <location>
        <begin position="32"/>
        <end position="53"/>
    </location>
</feature>
<dbReference type="InterPro" id="IPR020846">
    <property type="entry name" value="MFS_dom"/>
</dbReference>
<gene>
    <name evidence="15" type="ORF">CEUTPL_LOCUS8539</name>
</gene>
<dbReference type="PANTHER" id="PTHR11662:SF247">
    <property type="entry name" value="MAJOR FACILITATOR SUPERFAMILY (MFS) PROFILE DOMAIN-CONTAINING PROTEIN-RELATED"/>
    <property type="match status" value="1"/>
</dbReference>
<feature type="transmembrane region" description="Helical" evidence="13">
    <location>
        <begin position="395"/>
        <end position="415"/>
    </location>
</feature>
<dbReference type="GO" id="GO:0016020">
    <property type="term" value="C:membrane"/>
    <property type="evidence" value="ECO:0007669"/>
    <property type="project" value="UniProtKB-SubCell"/>
</dbReference>
<dbReference type="InterPro" id="IPR036259">
    <property type="entry name" value="MFS_trans_sf"/>
</dbReference>
<protein>
    <recommendedName>
        <fullName evidence="11">Putative inorganic phosphate cotransporter</fullName>
    </recommendedName>
</protein>
<dbReference type="InterPro" id="IPR050382">
    <property type="entry name" value="MFS_Na/Anion_cotransporter"/>
</dbReference>
<feature type="transmembrane region" description="Helical" evidence="13">
    <location>
        <begin position="233"/>
        <end position="253"/>
    </location>
</feature>
<comment type="similarity">
    <text evidence="2">Belongs to the major facilitator superfamily. Sodium/anion cotransporter family.</text>
</comment>
<evidence type="ECO:0000259" key="14">
    <source>
        <dbReference type="PROSITE" id="PS50850"/>
    </source>
</evidence>
<evidence type="ECO:0000256" key="13">
    <source>
        <dbReference type="SAM" id="Phobius"/>
    </source>
</evidence>
<dbReference type="CDD" id="cd17318">
    <property type="entry name" value="MFS_SLC17"/>
    <property type="match status" value="1"/>
</dbReference>
<dbReference type="SUPFAM" id="SSF103473">
    <property type="entry name" value="MFS general substrate transporter"/>
    <property type="match status" value="1"/>
</dbReference>
<dbReference type="GO" id="GO:0006820">
    <property type="term" value="P:monoatomic anion transport"/>
    <property type="evidence" value="ECO:0007669"/>
    <property type="project" value="TreeGrafter"/>
</dbReference>
<dbReference type="EMBL" id="OU892280">
    <property type="protein sequence ID" value="CAG9767987.1"/>
    <property type="molecule type" value="Genomic_DNA"/>
</dbReference>
<feature type="transmembrane region" description="Helical" evidence="13">
    <location>
        <begin position="371"/>
        <end position="389"/>
    </location>
</feature>
<evidence type="ECO:0000256" key="7">
    <source>
        <dbReference type="ARBA" id="ARBA00023053"/>
    </source>
</evidence>
<feature type="transmembrane region" description="Helical" evidence="13">
    <location>
        <begin position="465"/>
        <end position="483"/>
    </location>
</feature>
<accession>A0A9N9MSZ4</accession>
<keyword evidence="3" id="KW-0813">Transport</keyword>